<feature type="region of interest" description="Disordered" evidence="1">
    <location>
        <begin position="1"/>
        <end position="63"/>
    </location>
</feature>
<accession>A0A2P2QZW5</accession>
<feature type="compositionally biased region" description="Polar residues" evidence="1">
    <location>
        <begin position="1"/>
        <end position="14"/>
    </location>
</feature>
<organism evidence="2">
    <name type="scientific">Rhizophora mucronata</name>
    <name type="common">Asiatic mangrove</name>
    <dbReference type="NCBI Taxonomy" id="61149"/>
    <lineage>
        <taxon>Eukaryota</taxon>
        <taxon>Viridiplantae</taxon>
        <taxon>Streptophyta</taxon>
        <taxon>Embryophyta</taxon>
        <taxon>Tracheophyta</taxon>
        <taxon>Spermatophyta</taxon>
        <taxon>Magnoliopsida</taxon>
        <taxon>eudicotyledons</taxon>
        <taxon>Gunneridae</taxon>
        <taxon>Pentapetalae</taxon>
        <taxon>rosids</taxon>
        <taxon>fabids</taxon>
        <taxon>Malpighiales</taxon>
        <taxon>Rhizophoraceae</taxon>
        <taxon>Rhizophora</taxon>
    </lineage>
</organism>
<reference evidence="2" key="1">
    <citation type="submission" date="2018-02" db="EMBL/GenBank/DDBJ databases">
        <title>Rhizophora mucronata_Transcriptome.</title>
        <authorList>
            <person name="Meera S.P."/>
            <person name="Sreeshan A."/>
            <person name="Augustine A."/>
        </authorList>
    </citation>
    <scope>NUCLEOTIDE SEQUENCE</scope>
    <source>
        <tissue evidence="2">Leaf</tissue>
    </source>
</reference>
<name>A0A2P2QZW5_RHIMU</name>
<evidence type="ECO:0000256" key="1">
    <source>
        <dbReference type="SAM" id="MobiDB-lite"/>
    </source>
</evidence>
<dbReference type="EMBL" id="GGEC01092013">
    <property type="protein sequence ID" value="MBX72497.1"/>
    <property type="molecule type" value="Transcribed_RNA"/>
</dbReference>
<dbReference type="AlphaFoldDB" id="A0A2P2QZW5"/>
<proteinExistence type="predicted"/>
<sequence>MCSKLMTMSLSRPSAQDGYDGSGSRIQRPPGGGGAGRFGSSLRASRPPPPGNGQWSPAEATPEPRLLSCGPLRWWAGWPPCPGGLGVSSWWSWMTDAASAVGKMISFWRCR</sequence>
<evidence type="ECO:0000313" key="2">
    <source>
        <dbReference type="EMBL" id="MBX72497.1"/>
    </source>
</evidence>
<protein>
    <submittedName>
        <fullName evidence="2">Uncharacterized protein MANES_10G084800</fullName>
    </submittedName>
</protein>